<protein>
    <submittedName>
        <fullName evidence="6">Metallophosphoesterase</fullName>
    </submittedName>
</protein>
<evidence type="ECO:0000256" key="3">
    <source>
        <dbReference type="SAM" id="MobiDB-lite"/>
    </source>
</evidence>
<feature type="transmembrane region" description="Helical" evidence="4">
    <location>
        <begin position="20"/>
        <end position="41"/>
    </location>
</feature>
<organism evidence="6 7">
    <name type="scientific">Spongisporangium articulatum</name>
    <dbReference type="NCBI Taxonomy" id="3362603"/>
    <lineage>
        <taxon>Bacteria</taxon>
        <taxon>Bacillati</taxon>
        <taxon>Actinomycetota</taxon>
        <taxon>Actinomycetes</taxon>
        <taxon>Kineosporiales</taxon>
        <taxon>Kineosporiaceae</taxon>
        <taxon>Spongisporangium</taxon>
    </lineage>
</organism>
<comment type="caution">
    <text evidence="6">The sequence shown here is derived from an EMBL/GenBank/DDBJ whole genome shotgun (WGS) entry which is preliminary data.</text>
</comment>
<dbReference type="InterPro" id="IPR029052">
    <property type="entry name" value="Metallo-depent_PP-like"/>
</dbReference>
<keyword evidence="4" id="KW-1133">Transmembrane helix</keyword>
<evidence type="ECO:0000256" key="4">
    <source>
        <dbReference type="SAM" id="Phobius"/>
    </source>
</evidence>
<evidence type="ECO:0000256" key="1">
    <source>
        <dbReference type="ARBA" id="ARBA00022723"/>
    </source>
</evidence>
<feature type="compositionally biased region" description="Low complexity" evidence="3">
    <location>
        <begin position="554"/>
        <end position="568"/>
    </location>
</feature>
<dbReference type="SUPFAM" id="SSF56300">
    <property type="entry name" value="Metallo-dependent phosphatases"/>
    <property type="match status" value="1"/>
</dbReference>
<feature type="compositionally biased region" description="Pro residues" evidence="3">
    <location>
        <begin position="541"/>
        <end position="553"/>
    </location>
</feature>
<sequence>MYSALNRAYVTFWLWLFRRWHALAGVLVVALLGAVFGAALAPATTTEVGPLQAKIRVVPSFDPGVRLLLPPAGEVDFATHKAPFAVEGRIAQVDLEGARSLIDSPAGVRALTETAPGALRTAVIRAALTTVLFAFAGALVLSLLVFRLRWRRLAQVAATLSGVLVLTAGATAATADPNRLQQPQFTGLLSQAPYVTGSVTSALQRLETYRSGLADIVRSVTALYATADALPTLSTSDDDDVVTVLHVSDIHLNPLAFDLIDRLVQQFKVDVVVDTGDITTWGTTVESSTLSRIGQLSVPYVFVRGNHDSAATQRSVAAQKNAIVLDDRVVEVAGLTIAGIGDPNFTPDGDAAASPSFGPTRGGGTATVSPSSTGSPSASAPVPSTGAAGPSVSPSPSGPLYGVNSTLATTIDGWDARHPDNPVEIAAVHEPFDLQPLLGRVPTIMAGHTHSRNTSLDKTGTRVLVEGSTGGAGLTARGLTRLADGKPLPLAASLVYVARSGVQQGQVVATDAITVGGFGLTSVNLQRTVFRTPTVLRPAAEPAPSPTSSPSPTPSVAASGAASGRRED</sequence>
<feature type="transmembrane region" description="Helical" evidence="4">
    <location>
        <begin position="122"/>
        <end position="146"/>
    </location>
</feature>
<evidence type="ECO:0000313" key="7">
    <source>
        <dbReference type="Proteomes" id="UP001612915"/>
    </source>
</evidence>
<dbReference type="InterPro" id="IPR004843">
    <property type="entry name" value="Calcineurin-like_PHP"/>
</dbReference>
<dbReference type="CDD" id="cd00838">
    <property type="entry name" value="MPP_superfamily"/>
    <property type="match status" value="1"/>
</dbReference>
<proteinExistence type="predicted"/>
<keyword evidence="2" id="KW-0378">Hydrolase</keyword>
<accession>A0ABW8AJQ3</accession>
<keyword evidence="4" id="KW-0812">Transmembrane</keyword>
<feature type="region of interest" description="Disordered" evidence="3">
    <location>
        <begin position="341"/>
        <end position="404"/>
    </location>
</feature>
<dbReference type="RefSeq" id="WP_398276502.1">
    <property type="nucleotide sequence ID" value="NZ_JBITLV010000001.1"/>
</dbReference>
<keyword evidence="4" id="KW-0472">Membrane</keyword>
<gene>
    <name evidence="6" type="ORF">ACIB24_05895</name>
</gene>
<evidence type="ECO:0000256" key="2">
    <source>
        <dbReference type="ARBA" id="ARBA00022801"/>
    </source>
</evidence>
<keyword evidence="7" id="KW-1185">Reference proteome</keyword>
<dbReference type="PANTHER" id="PTHR31302">
    <property type="entry name" value="TRANSMEMBRANE PROTEIN WITH METALLOPHOSPHOESTERASE DOMAIN-RELATED"/>
    <property type="match status" value="1"/>
</dbReference>
<dbReference type="Proteomes" id="UP001612915">
    <property type="component" value="Unassembled WGS sequence"/>
</dbReference>
<keyword evidence="1" id="KW-0479">Metal-binding</keyword>
<dbReference type="InterPro" id="IPR051158">
    <property type="entry name" value="Metallophosphoesterase_sf"/>
</dbReference>
<name>A0ABW8AJQ3_9ACTN</name>
<evidence type="ECO:0000313" key="6">
    <source>
        <dbReference type="EMBL" id="MFI7586590.1"/>
    </source>
</evidence>
<feature type="compositionally biased region" description="Low complexity" evidence="3">
    <location>
        <begin position="366"/>
        <end position="399"/>
    </location>
</feature>
<feature type="region of interest" description="Disordered" evidence="3">
    <location>
        <begin position="536"/>
        <end position="568"/>
    </location>
</feature>
<dbReference type="EMBL" id="JBITLV010000001">
    <property type="protein sequence ID" value="MFI7586590.1"/>
    <property type="molecule type" value="Genomic_DNA"/>
</dbReference>
<evidence type="ECO:0000259" key="5">
    <source>
        <dbReference type="Pfam" id="PF00149"/>
    </source>
</evidence>
<reference evidence="6 7" key="1">
    <citation type="submission" date="2024-10" db="EMBL/GenBank/DDBJ databases">
        <title>The Natural Products Discovery Center: Release of the First 8490 Sequenced Strains for Exploring Actinobacteria Biosynthetic Diversity.</title>
        <authorList>
            <person name="Kalkreuter E."/>
            <person name="Kautsar S.A."/>
            <person name="Yang D."/>
            <person name="Bader C.D."/>
            <person name="Teijaro C.N."/>
            <person name="Fluegel L."/>
            <person name="Davis C.M."/>
            <person name="Simpson J.R."/>
            <person name="Lauterbach L."/>
            <person name="Steele A.D."/>
            <person name="Gui C."/>
            <person name="Meng S."/>
            <person name="Li G."/>
            <person name="Viehrig K."/>
            <person name="Ye F."/>
            <person name="Su P."/>
            <person name="Kiefer A.F."/>
            <person name="Nichols A."/>
            <person name="Cepeda A.J."/>
            <person name="Yan W."/>
            <person name="Fan B."/>
            <person name="Jiang Y."/>
            <person name="Adhikari A."/>
            <person name="Zheng C.-J."/>
            <person name="Schuster L."/>
            <person name="Cowan T.M."/>
            <person name="Smanski M.J."/>
            <person name="Chevrette M.G."/>
            <person name="De Carvalho L.P.S."/>
            <person name="Shen B."/>
        </authorList>
    </citation>
    <scope>NUCLEOTIDE SEQUENCE [LARGE SCALE GENOMIC DNA]</scope>
    <source>
        <strain evidence="6 7">NPDC049639</strain>
    </source>
</reference>
<feature type="transmembrane region" description="Helical" evidence="4">
    <location>
        <begin position="153"/>
        <end position="175"/>
    </location>
</feature>
<dbReference type="PANTHER" id="PTHR31302:SF31">
    <property type="entry name" value="PHOSPHODIESTERASE YAEI"/>
    <property type="match status" value="1"/>
</dbReference>
<dbReference type="Pfam" id="PF00149">
    <property type="entry name" value="Metallophos"/>
    <property type="match status" value="1"/>
</dbReference>
<dbReference type="Gene3D" id="3.60.21.10">
    <property type="match status" value="1"/>
</dbReference>
<feature type="domain" description="Calcineurin-like phosphoesterase" evidence="5">
    <location>
        <begin position="243"/>
        <end position="339"/>
    </location>
</feature>